<proteinExistence type="predicted"/>
<keyword evidence="2" id="KW-1185">Reference proteome</keyword>
<evidence type="ECO:0000313" key="1">
    <source>
        <dbReference type="EMBL" id="OQP44086.1"/>
    </source>
</evidence>
<protein>
    <submittedName>
        <fullName evidence="1">Uncharacterized protein</fullName>
    </submittedName>
</protein>
<accession>A0ABX3NVK0</accession>
<comment type="caution">
    <text evidence="1">The sequence shown here is derived from an EMBL/GenBank/DDBJ whole genome shotgun (WGS) entry which is preliminary data.</text>
</comment>
<evidence type="ECO:0000313" key="2">
    <source>
        <dbReference type="Proteomes" id="UP000192277"/>
    </source>
</evidence>
<reference evidence="1 2" key="1">
    <citation type="submission" date="2016-04" db="EMBL/GenBank/DDBJ databases">
        <authorList>
            <person name="Chen L."/>
            <person name="Zhuang W."/>
            <person name="Wang G."/>
        </authorList>
    </citation>
    <scope>NUCLEOTIDE SEQUENCE [LARGE SCALE GENOMIC DNA]</scope>
    <source>
        <strain evidence="2">GR20</strain>
    </source>
</reference>
<dbReference type="EMBL" id="LWBO01000034">
    <property type="protein sequence ID" value="OQP44086.1"/>
    <property type="molecule type" value="Genomic_DNA"/>
</dbReference>
<organism evidence="1 2">
    <name type="scientific">Niastella koreensis</name>
    <dbReference type="NCBI Taxonomy" id="354356"/>
    <lineage>
        <taxon>Bacteria</taxon>
        <taxon>Pseudomonadati</taxon>
        <taxon>Bacteroidota</taxon>
        <taxon>Chitinophagia</taxon>
        <taxon>Chitinophagales</taxon>
        <taxon>Chitinophagaceae</taxon>
        <taxon>Niastella</taxon>
    </lineage>
</organism>
<dbReference type="Proteomes" id="UP000192277">
    <property type="component" value="Unassembled WGS sequence"/>
</dbReference>
<dbReference type="RefSeq" id="WP_014219098.1">
    <property type="nucleotide sequence ID" value="NZ_LWBO01000034.1"/>
</dbReference>
<gene>
    <name evidence="1" type="ORF">A4D02_11500</name>
</gene>
<name>A0ABX3NVK0_9BACT</name>
<sequence length="96" mass="10535">MSGPLQLPYSTQKIAFNQILGTISDFDLPFITNNSEKMQLTTGGYLGLNTTSPAGRLHFVNESLEAGNDYILARQYPAITPARIPMNFTTGRAIIK</sequence>